<dbReference type="Gene3D" id="3.30.565.10">
    <property type="entry name" value="Histidine kinase-like ATPase, C-terminal domain"/>
    <property type="match status" value="1"/>
</dbReference>
<dbReference type="AlphaFoldDB" id="A0AAU8IKS2"/>
<organism evidence="1">
    <name type="scientific">Streptomyces tabacisoli</name>
    <dbReference type="NCBI Taxonomy" id="3156398"/>
    <lineage>
        <taxon>Bacteria</taxon>
        <taxon>Bacillati</taxon>
        <taxon>Actinomycetota</taxon>
        <taxon>Actinomycetes</taxon>
        <taxon>Kitasatosporales</taxon>
        <taxon>Streptomycetaceae</taxon>
        <taxon>Streptomyces</taxon>
    </lineage>
</organism>
<gene>
    <name evidence="1" type="ORF">ABII15_02165</name>
</gene>
<proteinExistence type="predicted"/>
<dbReference type="InterPro" id="IPR036890">
    <property type="entry name" value="HATPase_C_sf"/>
</dbReference>
<sequence>MTAPLTDHVLTGRPADAAEAKEALDRLLDTLPSCSPSARSDALLAVSELVSAAQRHGIDVSSVTARTGDDWVDLSFAYAPQPQGEQVEAALTDGWAWTIAASVADKLDVSSTSSQGLRVRLLLRM</sequence>
<reference evidence="1" key="1">
    <citation type="submission" date="2024-06" db="EMBL/GenBank/DDBJ databases">
        <title>Streptomyces sp. strain HUAS MG91 genome sequences.</title>
        <authorList>
            <person name="Mo P."/>
        </authorList>
    </citation>
    <scope>NUCLEOTIDE SEQUENCE</scope>
    <source>
        <strain evidence="1">HUAS MG91</strain>
    </source>
</reference>
<evidence type="ECO:0008006" key="2">
    <source>
        <dbReference type="Google" id="ProtNLM"/>
    </source>
</evidence>
<accession>A0AAU8IKS2</accession>
<name>A0AAU8IKS2_9ACTN</name>
<evidence type="ECO:0000313" key="1">
    <source>
        <dbReference type="EMBL" id="XCJ68837.1"/>
    </source>
</evidence>
<protein>
    <recommendedName>
        <fullName evidence="2">ATP-binding protein</fullName>
    </recommendedName>
</protein>
<dbReference type="EMBL" id="CP159534">
    <property type="protein sequence ID" value="XCJ68837.1"/>
    <property type="molecule type" value="Genomic_DNA"/>
</dbReference>
<dbReference type="RefSeq" id="WP_353940520.1">
    <property type="nucleotide sequence ID" value="NZ_CP159534.1"/>
</dbReference>
<dbReference type="KEGG" id="stac:ABII15_02165"/>